<dbReference type="Gene3D" id="3.40.50.300">
    <property type="entry name" value="P-loop containing nucleotide triphosphate hydrolases"/>
    <property type="match status" value="1"/>
</dbReference>
<evidence type="ECO:0000313" key="4">
    <source>
        <dbReference type="Proteomes" id="UP000625316"/>
    </source>
</evidence>
<dbReference type="PANTHER" id="PTHR47691">
    <property type="entry name" value="REGULATOR-RELATED"/>
    <property type="match status" value="1"/>
</dbReference>
<feature type="domain" description="vWA-MoxR associated protein N-terminal HTH" evidence="2">
    <location>
        <begin position="1"/>
        <end position="83"/>
    </location>
</feature>
<dbReference type="Proteomes" id="UP000625316">
    <property type="component" value="Unassembled WGS sequence"/>
</dbReference>
<dbReference type="Pfam" id="PF13424">
    <property type="entry name" value="TPR_12"/>
    <property type="match status" value="1"/>
</dbReference>
<dbReference type="InterPro" id="IPR019734">
    <property type="entry name" value="TPR_rpt"/>
</dbReference>
<dbReference type="RefSeq" id="WP_264323119.1">
    <property type="nucleotide sequence ID" value="NZ_JADEXQ010000002.1"/>
</dbReference>
<dbReference type="SUPFAM" id="SSF48452">
    <property type="entry name" value="TPR-like"/>
    <property type="match status" value="1"/>
</dbReference>
<name>A0A928VIC0_9CYAN</name>
<comment type="caution">
    <text evidence="3">The sequence shown here is derived from an EMBL/GenBank/DDBJ whole genome shotgun (WGS) entry which is preliminary data.</text>
</comment>
<evidence type="ECO:0000259" key="1">
    <source>
        <dbReference type="Pfam" id="PF13401"/>
    </source>
</evidence>
<keyword evidence="4" id="KW-1185">Reference proteome</keyword>
<dbReference type="EMBL" id="JADEXQ010000002">
    <property type="protein sequence ID" value="MBE9028298.1"/>
    <property type="molecule type" value="Genomic_DNA"/>
</dbReference>
<reference evidence="3" key="1">
    <citation type="submission" date="2020-10" db="EMBL/GenBank/DDBJ databases">
        <authorList>
            <person name="Castelo-Branco R."/>
            <person name="Eusebio N."/>
            <person name="Adriana R."/>
            <person name="Vieira A."/>
            <person name="Brugerolle De Fraissinette N."/>
            <person name="Rezende De Castro R."/>
            <person name="Schneider M.P."/>
            <person name="Vasconcelos V."/>
            <person name="Leao P.N."/>
        </authorList>
    </citation>
    <scope>NUCLEOTIDE SEQUENCE</scope>
    <source>
        <strain evidence="3">LEGE 11480</strain>
    </source>
</reference>
<organism evidence="3 4">
    <name type="scientific">Romeriopsis navalis LEGE 11480</name>
    <dbReference type="NCBI Taxonomy" id="2777977"/>
    <lineage>
        <taxon>Bacteria</taxon>
        <taxon>Bacillati</taxon>
        <taxon>Cyanobacteriota</taxon>
        <taxon>Cyanophyceae</taxon>
        <taxon>Leptolyngbyales</taxon>
        <taxon>Leptolyngbyaceae</taxon>
        <taxon>Romeriopsis</taxon>
        <taxon>Romeriopsis navalis</taxon>
    </lineage>
</organism>
<dbReference type="GO" id="GO:0016887">
    <property type="term" value="F:ATP hydrolysis activity"/>
    <property type="evidence" value="ECO:0007669"/>
    <property type="project" value="InterPro"/>
</dbReference>
<dbReference type="PANTHER" id="PTHR47691:SF3">
    <property type="entry name" value="HTH-TYPE TRANSCRIPTIONAL REGULATOR RV0890C-RELATED"/>
    <property type="match status" value="1"/>
</dbReference>
<dbReference type="Pfam" id="PF26355">
    <property type="entry name" value="HTH_VMAP-M9"/>
    <property type="match status" value="1"/>
</dbReference>
<dbReference type="InterPro" id="IPR049945">
    <property type="entry name" value="AAA_22"/>
</dbReference>
<proteinExistence type="predicted"/>
<dbReference type="InterPro" id="IPR058651">
    <property type="entry name" value="HTH_VMAP-M9"/>
</dbReference>
<accession>A0A928VIC0</accession>
<dbReference type="InterPro" id="IPR011990">
    <property type="entry name" value="TPR-like_helical_dom_sf"/>
</dbReference>
<dbReference type="SMART" id="SM00028">
    <property type="entry name" value="TPR"/>
    <property type="match status" value="4"/>
</dbReference>
<dbReference type="InterPro" id="IPR027417">
    <property type="entry name" value="P-loop_NTPase"/>
</dbReference>
<dbReference type="Pfam" id="PF13401">
    <property type="entry name" value="AAA_22"/>
    <property type="match status" value="1"/>
</dbReference>
<evidence type="ECO:0000313" key="3">
    <source>
        <dbReference type="EMBL" id="MBE9028298.1"/>
    </source>
</evidence>
<evidence type="ECO:0000259" key="2">
    <source>
        <dbReference type="Pfam" id="PF26355"/>
    </source>
</evidence>
<dbReference type="SUPFAM" id="SSF52540">
    <property type="entry name" value="P-loop containing nucleoside triphosphate hydrolases"/>
    <property type="match status" value="1"/>
</dbReference>
<dbReference type="Gene3D" id="1.25.40.10">
    <property type="entry name" value="Tetratricopeptide repeat domain"/>
    <property type="match status" value="1"/>
</dbReference>
<feature type="domain" description="ORC1/DEAH AAA+ ATPase" evidence="1">
    <location>
        <begin position="160"/>
        <end position="274"/>
    </location>
</feature>
<sequence>MDTESIVTDLDRALAHRTGRRLNHLQRMILQQVYQGYKYREIADAVGYTEGHIKDVGSDLWKLLSKAFNTKFTKSNCKAMIKRSLQSAGLYKPENFIPPVGDIYRSSPTPDVAPLAWEEVDFNIEAQDALDPIASFDVPNRTFMGRSTAMAQLHHLSRHQGHPIIVIQGTGGLGKTTLAQHFLHQQPFEIVLELLMAKETQHITPADRVIAEWLKQDFGVEAGSDFGVSLSRLQRQLQQQPVGILIDNLETALDAQGQFIPEHRQYLELLRVLSLPRNQSTTLITSRDRLCEVDANLVHYRLPGLTVETWIQFFQQTVNPVESTIIQQLCHAYGGNAKAMGLIAGTVQTDFEQDLTAYWQNHQTHQQLELDLTQLVLNQIRRLQQLDTSAYWLLCRMSCYRYQDVAQLPIAALRAMLWDTPNDQQTQVINALERRSLLEFSKGKYWLHPVVREVAIAQLRQSDEWDQANTAAALFWTTHIQQILTQQDALAALESYHHYIAINDYANAAKSILRARHNQWHQHLPLGCTLHRMGFVKPTLIAISTVIEQVSDPIHLGELNNILGDLHWISGNISQAIACQQQTIGLATTTLNTGDLANSNQHQIYYLKMLKVDAQLSLGLYYIDRWELPSATNLFEHVINEVKDTAHDRWAQKAQVCLAYVLAQQRKAPESLKLAKSVNLSPAAASAQPDSFAYFLQILGQTYAQLHDYKTAQTFYHQALTSAEIGEYPQVKARTLSGQAQLHRQLGEFESSIILHETAIALLETIGAKCDLAEAHLQFGLSYQAAQQNDQARKHLAIAQQLFRAIDAPQQLQRVELAIRQIPPLPNPASHQV</sequence>
<gene>
    <name evidence="3" type="ORF">IQ266_00825</name>
</gene>
<dbReference type="AlphaFoldDB" id="A0A928VIC0"/>
<protein>
    <submittedName>
        <fullName evidence="3">Tetratricopeptide repeat protein</fullName>
    </submittedName>
</protein>